<dbReference type="AlphaFoldDB" id="A0AAX4J4H8"/>
<feature type="domain" description="NACHT-NTPase and P-loop NTPases N-terminal" evidence="1">
    <location>
        <begin position="17"/>
        <end position="134"/>
    </location>
</feature>
<keyword evidence="3" id="KW-1185">Reference proteome</keyword>
<accession>A0AAX4J4H8</accession>
<dbReference type="Proteomes" id="UP001322277">
    <property type="component" value="Chromosome 11"/>
</dbReference>
<name>A0AAX4J4H8_9PEZI</name>
<dbReference type="RefSeq" id="XP_062787536.1">
    <property type="nucleotide sequence ID" value="XM_062931485.1"/>
</dbReference>
<evidence type="ECO:0000313" key="2">
    <source>
        <dbReference type="EMBL" id="WQF90315.1"/>
    </source>
</evidence>
<protein>
    <submittedName>
        <fullName evidence="2">NACHT-NTPase and P-loop NTPase domain-containing protein</fullName>
    </submittedName>
</protein>
<dbReference type="KEGG" id="cdet:87951829"/>
<evidence type="ECO:0000259" key="1">
    <source>
        <dbReference type="Pfam" id="PF17107"/>
    </source>
</evidence>
<dbReference type="InterPro" id="IPR031352">
    <property type="entry name" value="SesA"/>
</dbReference>
<dbReference type="Pfam" id="PF17107">
    <property type="entry name" value="SesA"/>
    <property type="match status" value="1"/>
</dbReference>
<dbReference type="EMBL" id="CP137315">
    <property type="protein sequence ID" value="WQF90315.1"/>
    <property type="molecule type" value="Genomic_DNA"/>
</dbReference>
<organism evidence="2 3">
    <name type="scientific">Colletotrichum destructivum</name>
    <dbReference type="NCBI Taxonomy" id="34406"/>
    <lineage>
        <taxon>Eukaryota</taxon>
        <taxon>Fungi</taxon>
        <taxon>Dikarya</taxon>
        <taxon>Ascomycota</taxon>
        <taxon>Pezizomycotina</taxon>
        <taxon>Sordariomycetes</taxon>
        <taxon>Hypocreomycetidae</taxon>
        <taxon>Glomerellales</taxon>
        <taxon>Glomerellaceae</taxon>
        <taxon>Colletotrichum</taxon>
        <taxon>Colletotrichum destructivum species complex</taxon>
    </lineage>
</organism>
<evidence type="ECO:0000313" key="3">
    <source>
        <dbReference type="Proteomes" id="UP001322277"/>
    </source>
</evidence>
<gene>
    <name evidence="2" type="ORF">CDEST_15329</name>
</gene>
<dbReference type="GeneID" id="87951829"/>
<sequence length="225" mass="24388">MSSKLQVLASLEDALRPLQRAAASCATLKEATDLPEAFPVVAKRLPVVVKVFTAVQAYLQTTAAEAPGDEGQYANLKKAADESFTQARCLENLLYPVASKGDAALRLLEYRKVVENGEVKMVEEVAKVLLESAQRAAKPPMVDDQLLKELEEALDEVAKLKPSLNGTRAGPASVNNYGSGNMFYHGGRGHQNHNAGGFMITGENRDATYHYSLPTANEKPKSKEE</sequence>
<proteinExistence type="predicted"/>
<reference evidence="3" key="1">
    <citation type="journal article" date="2023" name="bioRxiv">
        <title>Complete genome of the Medicago anthracnose fungus, Colletotrichum destructivum, reveals a mini-chromosome-like region within a core chromosome.</title>
        <authorList>
            <person name="Lapalu N."/>
            <person name="Simon A."/>
            <person name="Lu A."/>
            <person name="Plaumann P.-L."/>
            <person name="Amselem J."/>
            <person name="Pigne S."/>
            <person name="Auger A."/>
            <person name="Koch C."/>
            <person name="Dallery J.-F."/>
            <person name="O'Connell R.J."/>
        </authorList>
    </citation>
    <scope>NUCLEOTIDE SEQUENCE [LARGE SCALE GENOMIC DNA]</scope>
    <source>
        <strain evidence="3">CBS 520.97</strain>
    </source>
</reference>